<reference evidence="1 2" key="1">
    <citation type="submission" date="2020-01" db="EMBL/GenBank/DDBJ databases">
        <title>Complete and circular genome sequences of six lactobacillus isolates from horses.</title>
        <authorList>
            <person name="Hassan H.M."/>
        </authorList>
    </citation>
    <scope>NUCLEOTIDE SEQUENCE [LARGE SCALE GENOMIC DNA]</scope>
    <source>
        <strain evidence="1 2">1D</strain>
    </source>
</reference>
<organism evidence="1 2">
    <name type="scientific">Lactobacillus crispatus</name>
    <dbReference type="NCBI Taxonomy" id="47770"/>
    <lineage>
        <taxon>Bacteria</taxon>
        <taxon>Bacillati</taxon>
        <taxon>Bacillota</taxon>
        <taxon>Bacilli</taxon>
        <taxon>Lactobacillales</taxon>
        <taxon>Lactobacillaceae</taxon>
        <taxon>Lactobacillus</taxon>
    </lineage>
</organism>
<name>A0A7H9EB65_9LACO</name>
<dbReference type="Proteomes" id="UP000510660">
    <property type="component" value="Chromosome"/>
</dbReference>
<dbReference type="RefSeq" id="WP_180860804.1">
    <property type="nucleotide sequence ID" value="NZ_CP047415.1"/>
</dbReference>
<evidence type="ECO:0000313" key="1">
    <source>
        <dbReference type="EMBL" id="QLL74627.1"/>
    </source>
</evidence>
<protein>
    <submittedName>
        <fullName evidence="1">Uncharacterized protein</fullName>
    </submittedName>
</protein>
<evidence type="ECO:0000313" key="2">
    <source>
        <dbReference type="Proteomes" id="UP000510660"/>
    </source>
</evidence>
<dbReference type="EMBL" id="CP047415">
    <property type="protein sequence ID" value="QLL74627.1"/>
    <property type="molecule type" value="Genomic_DNA"/>
</dbReference>
<dbReference type="AlphaFoldDB" id="A0A7H9EB65"/>
<accession>A0A7H9EB65</accession>
<gene>
    <name evidence="1" type="ORF">GTO85_09895</name>
</gene>
<proteinExistence type="predicted"/>
<sequence length="124" mass="14229">MALKINQSVSKDAQARDLLKELIKVHQVHQAYNVRDLTDADEQILEKAFNKTRQLMPRITAKKIKFDDKQWDSLFNLLMAEQIAFARVLSEGDENLTTYAQAKNQAEQAAALVETQLNKLENEK</sequence>